<dbReference type="SMART" id="SM00364">
    <property type="entry name" value="LRR_BAC"/>
    <property type="match status" value="7"/>
</dbReference>
<evidence type="ECO:0000259" key="4">
    <source>
        <dbReference type="PROSITE" id="PS50106"/>
    </source>
</evidence>
<dbReference type="GO" id="GO:0045211">
    <property type="term" value="C:postsynaptic membrane"/>
    <property type="evidence" value="ECO:0007669"/>
    <property type="project" value="TreeGrafter"/>
</dbReference>
<feature type="region of interest" description="Disordered" evidence="3">
    <location>
        <begin position="568"/>
        <end position="596"/>
    </location>
</feature>
<feature type="region of interest" description="Disordered" evidence="3">
    <location>
        <begin position="348"/>
        <end position="367"/>
    </location>
</feature>
<dbReference type="EMBL" id="OU963868">
    <property type="protein sequence ID" value="CAH0393170.1"/>
    <property type="molecule type" value="Genomic_DNA"/>
</dbReference>
<evidence type="ECO:0000313" key="6">
    <source>
        <dbReference type="Proteomes" id="UP001152759"/>
    </source>
</evidence>
<evidence type="ECO:0000256" key="3">
    <source>
        <dbReference type="SAM" id="MobiDB-lite"/>
    </source>
</evidence>
<feature type="region of interest" description="Disordered" evidence="3">
    <location>
        <begin position="468"/>
        <end position="553"/>
    </location>
</feature>
<feature type="compositionally biased region" description="Acidic residues" evidence="3">
    <location>
        <begin position="2536"/>
        <end position="2545"/>
    </location>
</feature>
<feature type="compositionally biased region" description="Pro residues" evidence="3">
    <location>
        <begin position="2135"/>
        <end position="2150"/>
    </location>
</feature>
<dbReference type="PROSITE" id="PS50106">
    <property type="entry name" value="PDZ"/>
    <property type="match status" value="3"/>
</dbReference>
<feature type="domain" description="PDZ" evidence="4">
    <location>
        <begin position="1140"/>
        <end position="1232"/>
    </location>
</feature>
<dbReference type="InterPro" id="IPR055414">
    <property type="entry name" value="LRR_R13L4/SHOC2-like"/>
</dbReference>
<dbReference type="FunFam" id="2.30.42.10:FF:000074">
    <property type="entry name" value="protein scribble homolog isoform X2"/>
    <property type="match status" value="1"/>
</dbReference>
<dbReference type="SMART" id="SM00369">
    <property type="entry name" value="LRR_TYP"/>
    <property type="match status" value="8"/>
</dbReference>
<feature type="region of interest" description="Disordered" evidence="3">
    <location>
        <begin position="746"/>
        <end position="768"/>
    </location>
</feature>
<feature type="compositionally biased region" description="Polar residues" evidence="3">
    <location>
        <begin position="1774"/>
        <end position="1810"/>
    </location>
</feature>
<feature type="region of interest" description="Disordered" evidence="3">
    <location>
        <begin position="1323"/>
        <end position="1342"/>
    </location>
</feature>
<keyword evidence="1" id="KW-0433">Leucine-rich repeat</keyword>
<dbReference type="Pfam" id="PF00595">
    <property type="entry name" value="PDZ"/>
    <property type="match status" value="3"/>
</dbReference>
<evidence type="ECO:0000313" key="5">
    <source>
        <dbReference type="EMBL" id="CAH0393170.1"/>
    </source>
</evidence>
<dbReference type="InterPro" id="IPR036034">
    <property type="entry name" value="PDZ_sf"/>
</dbReference>
<feature type="region of interest" description="Disordered" evidence="3">
    <location>
        <begin position="2528"/>
        <end position="2585"/>
    </location>
</feature>
<feature type="compositionally biased region" description="Polar residues" evidence="3">
    <location>
        <begin position="1465"/>
        <end position="1477"/>
    </location>
</feature>
<feature type="compositionally biased region" description="Polar residues" evidence="3">
    <location>
        <begin position="2556"/>
        <end position="2569"/>
    </location>
</feature>
<dbReference type="GO" id="GO:0016323">
    <property type="term" value="C:basolateral plasma membrane"/>
    <property type="evidence" value="ECO:0007669"/>
    <property type="project" value="TreeGrafter"/>
</dbReference>
<dbReference type="InterPro" id="IPR050614">
    <property type="entry name" value="Synaptic_Scaffolding_LAP-MAGUK"/>
</dbReference>
<dbReference type="SUPFAM" id="SSF50156">
    <property type="entry name" value="PDZ domain-like"/>
    <property type="match status" value="4"/>
</dbReference>
<dbReference type="GO" id="GO:0005912">
    <property type="term" value="C:adherens junction"/>
    <property type="evidence" value="ECO:0007669"/>
    <property type="project" value="TreeGrafter"/>
</dbReference>
<feature type="compositionally biased region" description="Basic residues" evidence="3">
    <location>
        <begin position="2571"/>
        <end position="2585"/>
    </location>
</feature>
<dbReference type="GO" id="GO:0098609">
    <property type="term" value="P:cell-cell adhesion"/>
    <property type="evidence" value="ECO:0007669"/>
    <property type="project" value="TreeGrafter"/>
</dbReference>
<feature type="region of interest" description="Disordered" evidence="3">
    <location>
        <begin position="2112"/>
        <end position="2157"/>
    </location>
</feature>
<dbReference type="CDD" id="cd06702">
    <property type="entry name" value="PDZ3_Scribble-like"/>
    <property type="match status" value="1"/>
</dbReference>
<dbReference type="PANTHER" id="PTHR23119">
    <property type="entry name" value="DISCS LARGE"/>
    <property type="match status" value="1"/>
</dbReference>
<feature type="compositionally biased region" description="Polar residues" evidence="3">
    <location>
        <begin position="1368"/>
        <end position="1377"/>
    </location>
</feature>
<feature type="compositionally biased region" description="Basic and acidic residues" evidence="3">
    <location>
        <begin position="349"/>
        <end position="367"/>
    </location>
</feature>
<feature type="compositionally biased region" description="Basic and acidic residues" evidence="3">
    <location>
        <begin position="1863"/>
        <end position="1875"/>
    </location>
</feature>
<proteinExistence type="predicted"/>
<sequence length="2585" mass="284516">MATRLGEEQGPSSRDRSIKDGSIAHSPGLEGGWVTELQRELVTAGHQLPDGFVELGNLTNLGLNDMSLMDLPIDFGNLGNLESLELRENMLKSLPESISHLTKLERLDLGGNNIDELPHLIGKLSALQELWLDHNELQHLPPEIGELKKLMCLDVSENRLEDIPNEIGGLNSLTDLHLSQNVMETLPDGIGNLSKLTILKVDQNRLQTLNENIGKCENLQELILTENFLIQIPQTIANLVKLTNLNIDRNSLHSLPSEIGKLSQLGVLSLRDNKLRLQYLPYSLANLNLKAIWLSANQAQPLLTFQTDIDETTKEQVLTCYLLPQVEERSDKYNGILNGSCNDGYSVDNDGRGSRASDDETWSQHKEATNRLSVKFSEDTQTEDANRNTSFVRQNTPHPKELKAKAQKLFGKAKVSDTSRELTQDEMEEMKSIFRNERNLMETEAQFNGKESSSYAESNYSQTIETIENRDSAKSNSSQILASSEPGAESCSDTYHSEFEDESEREERRVGFDFDGVPLSTVEDCKPNRLHRRDTPHHLKNKRVNRASDSDSDRNKVAAILSNVLSKQREDCPDNASDVAREKPYYSTPPESLSGHNTDLEAIESREKRLHIHIERSSAGLGLSIAGGVGSTPFIGDDEGIFISRVAEGGPADLADLRVGDKLISVNGHSLVNADHYTAVEVLRAAGSTLVLEVTREVPVIQPHVKTDHSSGSVASTIRDGADSACSSISTSRAPSAASHNSAITSGFESAGANPPEMLNKPSIVSESTKNVEMRKQIVQTTLIRDQNGLGFSIAGGKGCPPFKDNSDINGIDMEGARHDQAVTMLTGLERHIRIVAEREVPVLKDPSAPAQSPGPEKSPKVFGVPKPYTSLYSANSYMANRPGYPGIRTGAASPREVPLTPPKPAPRKLTPAPGISTAPSAQASSTATEGSTAGTAGTTAESETQEHPPPKPITNEEFQAMIPSHFRSSQPSESSDDPKEKVVTLTIKQPQDHLTNGIAFPDAPTTLGKVTETITKSTLTETVVTRVTDNKLANPVPVIIEDVTLVKDGGSLGFSIIGGTDHVCTPFGMNSPGIFISHIVPEGIAAKSGKLRMGDRILAVNNEDISQYTHQEAVMALLKPTSEIILKIQHDPLPEGFRELTIVKTDGSKLGMHIKGGLRGHRGNPLDKNDEGVFISKINSGGAAKKDGRLKVGMRLLEVNGISLLGATHQEAVNALRSAGQSLHLVVCKGYDKAEVERLVSEGKLNREKSQSRSHSVSMSSLDREYEDSEIIRQEEEMKQELVEWEKEDSEKRGQLDLDLIREKSTQEKVLDVVRAAELLASDPVPKPKSPGGPKSGDSLKTTTIVMSKHTLGPQNSQENKPDGSKTDLSSATQNGPDVILSPSSPRHSYPSRSTHPSPDHLVFPKISSKPTSLDSDPIVNASQMNVRSLTTQTSSSLEETSSYHDTRVTSSSETTSSHDTHVNSSTVGKSTKTEGSQFSEYTPVYHSEKSHLFEQSNQKFDFDTGSIEEDICRRIEDKISKVNQGKLLESSSCIADAIKIVDNLLIKSSVGRSEPDLTRSPLSSTQYVVSDLLSQSKDTSKSAENVVWKTPDSSVLKEKEEPKLSTLPKTSKSVWFSEPSSSTKSVAKEVSENSAIINSATSTTITTSAPSVNEASLFHTTMGFAPYPSVVHYSPFPPSFIPPSSMYFSPYYSPPFSSQSPLMSPYPPSVSINSPPPTSCYPNIPYYVPHLPPYPAPFSPPILSPESQRSHKVEPVSSTKGIYKSTPDIHSESTNAPLSPGSRSKSTWDIRSPQKTKTNTSDNLSDSGTWKFDSKIVSNSNLKDYKSRFLNVTSDPELMPKKDKVEQKPLESNRSFSNITKDAEQKNLGRESFKSSMKPPTKFEVKVDDKGVNFKETFERKKEETTTDEAGSLEAYTKDESIFQNKFFTNKAGKVEFSKGSNSNKSSFTVSSEGDKRTFKLGTDSSNIEKLVSNTGSTNLSSVTKSDTSDNISFSECEVTDEVVKKNEKFTIETKIYDRAKPETKPKPLLSASKPSEDSLIIKDILMKESKSLASKTVSESSKVYNYRSNEQTFKDTLNEEKSYRIDFLKNNIEEKQAFDFDTSRYSFSKSPIKTSERGPNVPQAGSLRRCPRSPPPKPTTPPPPPPINYTTLPKTSRIPSWEEFILSTPTITCPSRDNSCRSNTGAKISSSKNACLSSDSKQLPISTPASPAKQSISDKKKFFEKAMEEHHHPSPKPERTFSFLSQDELEKLKQEEEKKIATLSKGDLKLLQTHAEDFMGEAGEEDEENGLSGSDAFVIQNTNAMLAPLNQDVTSPGVIRTAKAEKRMKNRLIQDGLLTDEELDKELSRAEQRALNAEKRAAWRQARLKSLEQDALQAQIVIKKISEMSETIDNRNNRNSLANAESTIIENAVATLNSNNINNINYNNDANINRPATPDEENNIVEWLRPSSEDFPKLLMRESPGETRVCEREKVLGETVTTKTEEYYDEKTGERKVRTVEIVEKLIEKEVETTREKIISLELCSPDSKNDKNEEEDEEEFDGENKDGASVTAAINAQTTDEQALNISKKRKNRKRVKKKSN</sequence>
<feature type="domain" description="PDZ" evidence="4">
    <location>
        <begin position="1043"/>
        <end position="1133"/>
    </location>
</feature>
<feature type="region of interest" description="Disordered" evidence="3">
    <location>
        <begin position="1842"/>
        <end position="1886"/>
    </location>
</feature>
<feature type="compositionally biased region" description="Low complexity" evidence="3">
    <location>
        <begin position="917"/>
        <end position="943"/>
    </location>
</feature>
<feature type="region of interest" description="Disordered" evidence="3">
    <location>
        <begin position="886"/>
        <end position="956"/>
    </location>
</feature>
<dbReference type="SUPFAM" id="SSF52058">
    <property type="entry name" value="L domain-like"/>
    <property type="match status" value="1"/>
</dbReference>
<reference evidence="5" key="1">
    <citation type="submission" date="2021-12" db="EMBL/GenBank/DDBJ databases">
        <authorList>
            <person name="King R."/>
        </authorList>
    </citation>
    <scope>NUCLEOTIDE SEQUENCE</scope>
</reference>
<feature type="region of interest" description="Disordered" evidence="3">
    <location>
        <begin position="844"/>
        <end position="865"/>
    </location>
</feature>
<name>A0A9P0AJL7_BEMTA</name>
<dbReference type="CDD" id="cd06701">
    <property type="entry name" value="PDZ4_Scribble-like"/>
    <property type="match status" value="1"/>
</dbReference>
<feature type="compositionally biased region" description="Polar residues" evidence="3">
    <location>
        <begin position="2178"/>
        <end position="2218"/>
    </location>
</feature>
<dbReference type="GO" id="GO:0098887">
    <property type="term" value="P:neurotransmitter receptor transport, endosome to postsynaptic membrane"/>
    <property type="evidence" value="ECO:0007669"/>
    <property type="project" value="TreeGrafter"/>
</dbReference>
<dbReference type="GO" id="GO:0019901">
    <property type="term" value="F:protein kinase binding"/>
    <property type="evidence" value="ECO:0007669"/>
    <property type="project" value="TreeGrafter"/>
</dbReference>
<dbReference type="GO" id="GO:0045197">
    <property type="term" value="P:establishment or maintenance of epithelial cell apical/basal polarity"/>
    <property type="evidence" value="ECO:0007669"/>
    <property type="project" value="TreeGrafter"/>
</dbReference>
<dbReference type="InterPro" id="IPR001611">
    <property type="entry name" value="Leu-rich_rpt"/>
</dbReference>
<feature type="compositionally biased region" description="Basic residues" evidence="3">
    <location>
        <begin position="528"/>
        <end position="545"/>
    </location>
</feature>
<dbReference type="Gene3D" id="2.30.42.10">
    <property type="match status" value="3"/>
</dbReference>
<dbReference type="InterPro" id="IPR032675">
    <property type="entry name" value="LRR_dom_sf"/>
</dbReference>
<protein>
    <recommendedName>
        <fullName evidence="4">PDZ domain-containing protein</fullName>
    </recommendedName>
</protein>
<accession>A0A9P0AJL7</accession>
<dbReference type="SMART" id="SM00228">
    <property type="entry name" value="PDZ"/>
    <property type="match status" value="4"/>
</dbReference>
<dbReference type="SMART" id="SM00365">
    <property type="entry name" value="LRR_SD22"/>
    <property type="match status" value="5"/>
</dbReference>
<dbReference type="Proteomes" id="UP001152759">
    <property type="component" value="Chromosome 7"/>
</dbReference>
<feature type="compositionally biased region" description="Basic and acidic residues" evidence="3">
    <location>
        <begin position="1842"/>
        <end position="1853"/>
    </location>
</feature>
<feature type="compositionally biased region" description="Low complexity" evidence="3">
    <location>
        <begin position="1430"/>
        <end position="1442"/>
    </location>
</feature>
<feature type="region of interest" description="Disordered" evidence="3">
    <location>
        <begin position="1245"/>
        <end position="1268"/>
    </location>
</feature>
<dbReference type="GO" id="GO:0014069">
    <property type="term" value="C:postsynaptic density"/>
    <property type="evidence" value="ECO:0007669"/>
    <property type="project" value="TreeGrafter"/>
</dbReference>
<dbReference type="GO" id="GO:0098968">
    <property type="term" value="P:neurotransmitter receptor transport postsynaptic membrane to endosome"/>
    <property type="evidence" value="ECO:0007669"/>
    <property type="project" value="TreeGrafter"/>
</dbReference>
<dbReference type="FunFam" id="2.30.42.10:FF:000064">
    <property type="entry name" value="protein lap4 isoform X1"/>
    <property type="match status" value="1"/>
</dbReference>
<dbReference type="InterPro" id="IPR001478">
    <property type="entry name" value="PDZ"/>
</dbReference>
<dbReference type="FunFam" id="3.80.10.10:FF:000599">
    <property type="entry name" value="Leucine-rich repeat-containing protein"/>
    <property type="match status" value="1"/>
</dbReference>
<feature type="region of interest" description="Disordered" evidence="3">
    <location>
        <begin position="2178"/>
        <end position="2219"/>
    </location>
</feature>
<feature type="domain" description="PDZ" evidence="4">
    <location>
        <begin position="611"/>
        <end position="698"/>
    </location>
</feature>
<feature type="region of interest" description="Disordered" evidence="3">
    <location>
        <begin position="1972"/>
        <end position="1991"/>
    </location>
</feature>
<feature type="compositionally biased region" description="Polar residues" evidence="3">
    <location>
        <begin position="1410"/>
        <end position="1429"/>
    </location>
</feature>
<keyword evidence="6" id="KW-1185">Reference proteome</keyword>
<evidence type="ECO:0000256" key="1">
    <source>
        <dbReference type="ARBA" id="ARBA00022614"/>
    </source>
</evidence>
<dbReference type="Pfam" id="PF23598">
    <property type="entry name" value="LRR_14"/>
    <property type="match status" value="1"/>
</dbReference>
<gene>
    <name evidence="5" type="ORF">BEMITA_LOCUS11599</name>
</gene>
<feature type="compositionally biased region" description="Low complexity" evidence="3">
    <location>
        <begin position="1383"/>
        <end position="1398"/>
    </location>
</feature>
<feature type="region of interest" description="Disordered" evidence="3">
    <location>
        <begin position="1741"/>
        <end position="1812"/>
    </location>
</feature>
<dbReference type="InterPro" id="IPR003591">
    <property type="entry name" value="Leu-rich_rpt_typical-subtyp"/>
</dbReference>
<organism evidence="5 6">
    <name type="scientific">Bemisia tabaci</name>
    <name type="common">Sweetpotato whitefly</name>
    <name type="synonym">Aleurodes tabaci</name>
    <dbReference type="NCBI Taxonomy" id="7038"/>
    <lineage>
        <taxon>Eukaryota</taxon>
        <taxon>Metazoa</taxon>
        <taxon>Ecdysozoa</taxon>
        <taxon>Arthropoda</taxon>
        <taxon>Hexapoda</taxon>
        <taxon>Insecta</taxon>
        <taxon>Pterygota</taxon>
        <taxon>Neoptera</taxon>
        <taxon>Paraneoptera</taxon>
        <taxon>Hemiptera</taxon>
        <taxon>Sternorrhyncha</taxon>
        <taxon>Aleyrodoidea</taxon>
        <taxon>Aleyrodidae</taxon>
        <taxon>Aleyrodinae</taxon>
        <taxon>Bemisia</taxon>
    </lineage>
</organism>
<keyword evidence="2" id="KW-0677">Repeat</keyword>
<evidence type="ECO:0000256" key="2">
    <source>
        <dbReference type="ARBA" id="ARBA00022737"/>
    </source>
</evidence>
<dbReference type="Gene3D" id="3.80.10.10">
    <property type="entry name" value="Ribonuclease Inhibitor"/>
    <property type="match status" value="3"/>
</dbReference>
<dbReference type="CDD" id="cd06704">
    <property type="entry name" value="PDZ1_Scribble-like"/>
    <property type="match status" value="1"/>
</dbReference>
<feature type="region of interest" description="Disordered" evidence="3">
    <location>
        <begin position="1"/>
        <end position="29"/>
    </location>
</feature>
<dbReference type="PROSITE" id="PS51450">
    <property type="entry name" value="LRR"/>
    <property type="match status" value="4"/>
</dbReference>
<feature type="region of interest" description="Disordered" evidence="3">
    <location>
        <begin position="1351"/>
        <end position="1477"/>
    </location>
</feature>
<dbReference type="GO" id="GO:0043113">
    <property type="term" value="P:receptor clustering"/>
    <property type="evidence" value="ECO:0007669"/>
    <property type="project" value="TreeGrafter"/>
</dbReference>
<dbReference type="PANTHER" id="PTHR23119:SF44">
    <property type="entry name" value="PROTEIN LAP4"/>
    <property type="match status" value="1"/>
</dbReference>